<evidence type="ECO:0000313" key="2">
    <source>
        <dbReference type="EMBL" id="QGK68505.1"/>
    </source>
</evidence>
<keyword evidence="1" id="KW-1133">Transmembrane helix</keyword>
<accession>A0A5Q3QAK7</accession>
<dbReference type="EMBL" id="CP045929">
    <property type="protein sequence ID" value="QGK68505.1"/>
    <property type="molecule type" value="Genomic_DNA"/>
</dbReference>
<organism evidence="2 3">
    <name type="scientific">Allosaccharopolyspora coralli</name>
    <dbReference type="NCBI Taxonomy" id="2665642"/>
    <lineage>
        <taxon>Bacteria</taxon>
        <taxon>Bacillati</taxon>
        <taxon>Actinomycetota</taxon>
        <taxon>Actinomycetes</taxon>
        <taxon>Pseudonocardiales</taxon>
        <taxon>Pseudonocardiaceae</taxon>
        <taxon>Allosaccharopolyspora</taxon>
    </lineage>
</organism>
<sequence>MRNNDPWKMAARWGLALIMFGFFMYWSVFLASLVGWSLEPRGLERITARWHILLLSVLAGLLAVISARAVLRFRLLTSWLVLAVAPACYFAVVESGAV</sequence>
<evidence type="ECO:0000313" key="3">
    <source>
        <dbReference type="Proteomes" id="UP000371041"/>
    </source>
</evidence>
<feature type="transmembrane region" description="Helical" evidence="1">
    <location>
        <begin position="12"/>
        <end position="36"/>
    </location>
</feature>
<name>A0A5Q3QAK7_9PSEU</name>
<dbReference type="Proteomes" id="UP000371041">
    <property type="component" value="Chromosome"/>
</dbReference>
<gene>
    <name evidence="2" type="ORF">GIY23_02070</name>
</gene>
<keyword evidence="3" id="KW-1185">Reference proteome</keyword>
<feature type="transmembrane region" description="Helical" evidence="1">
    <location>
        <begin position="73"/>
        <end position="92"/>
    </location>
</feature>
<reference evidence="3" key="1">
    <citation type="submission" date="2019-11" db="EMBL/GenBank/DDBJ databases">
        <title>The complete genome sequence of Saccharopolyspora sp. E2A.</title>
        <authorList>
            <person name="Zhang G."/>
        </authorList>
    </citation>
    <scope>NUCLEOTIDE SEQUENCE [LARGE SCALE GENOMIC DNA]</scope>
    <source>
        <strain evidence="3">E2A</strain>
    </source>
</reference>
<proteinExistence type="predicted"/>
<keyword evidence="1" id="KW-0812">Transmembrane</keyword>
<dbReference type="RefSeq" id="WP_154075114.1">
    <property type="nucleotide sequence ID" value="NZ_CP045929.1"/>
</dbReference>
<protein>
    <submittedName>
        <fullName evidence="2">Uncharacterized protein</fullName>
    </submittedName>
</protein>
<dbReference type="KEGG" id="sace:GIY23_02070"/>
<dbReference type="AlphaFoldDB" id="A0A5Q3QAK7"/>
<feature type="transmembrane region" description="Helical" evidence="1">
    <location>
        <begin position="48"/>
        <end position="66"/>
    </location>
</feature>
<keyword evidence="1" id="KW-0472">Membrane</keyword>
<evidence type="ECO:0000256" key="1">
    <source>
        <dbReference type="SAM" id="Phobius"/>
    </source>
</evidence>